<organism evidence="2 3">
    <name type="scientific">Legionella bononiensis</name>
    <dbReference type="NCBI Taxonomy" id="2793102"/>
    <lineage>
        <taxon>Bacteria</taxon>
        <taxon>Pseudomonadati</taxon>
        <taxon>Pseudomonadota</taxon>
        <taxon>Gammaproteobacteria</taxon>
        <taxon>Legionellales</taxon>
        <taxon>Legionellaceae</taxon>
        <taxon>Legionella</taxon>
    </lineage>
</organism>
<dbReference type="PANTHER" id="PTHR21180:SF32">
    <property type="entry name" value="ENDONUCLEASE_EXONUCLEASE_PHOSPHATASE FAMILY DOMAIN-CONTAINING PROTEIN 1"/>
    <property type="match status" value="1"/>
</dbReference>
<dbReference type="PANTHER" id="PTHR21180">
    <property type="entry name" value="ENDONUCLEASE/EXONUCLEASE/PHOSPHATASE FAMILY DOMAIN-CONTAINING PROTEIN 1"/>
    <property type="match status" value="1"/>
</dbReference>
<dbReference type="NCBIfam" id="TIGR00426">
    <property type="entry name" value="competence protein ComEA helix-hairpin-helix repeat region"/>
    <property type="match status" value="1"/>
</dbReference>
<reference evidence="2 3" key="1">
    <citation type="submission" date="2020-12" db="EMBL/GenBank/DDBJ databases">
        <title>WGS of Legionella: environmental sample.</title>
        <authorList>
            <person name="Cristino S."/>
            <person name="Girolamini L."/>
            <person name="Salaris S."/>
            <person name="Pascale M.R."/>
            <person name="Mazzotta M."/>
            <person name="Orsini M."/>
            <person name="Grottola A."/>
        </authorList>
    </citation>
    <scope>NUCLEOTIDE SEQUENCE [LARGE SCALE GENOMIC DNA]</scope>
    <source>
        <strain evidence="2 3">30cs62</strain>
    </source>
</reference>
<dbReference type="EMBL" id="JADWVN010000005">
    <property type="protein sequence ID" value="MBL7525509.1"/>
    <property type="molecule type" value="Genomic_DNA"/>
</dbReference>
<dbReference type="SUPFAM" id="SSF47781">
    <property type="entry name" value="RuvA domain 2-like"/>
    <property type="match status" value="1"/>
</dbReference>
<name>A0ABS1W838_9GAMM</name>
<feature type="chain" id="PRO_5046782187" evidence="1">
    <location>
        <begin position="22"/>
        <end position="105"/>
    </location>
</feature>
<evidence type="ECO:0000313" key="3">
    <source>
        <dbReference type="Proteomes" id="UP000809910"/>
    </source>
</evidence>
<evidence type="ECO:0000256" key="1">
    <source>
        <dbReference type="SAM" id="SignalP"/>
    </source>
</evidence>
<dbReference type="InterPro" id="IPR010994">
    <property type="entry name" value="RuvA_2-like"/>
</dbReference>
<gene>
    <name evidence="2" type="ORF">I5282_02840</name>
</gene>
<evidence type="ECO:0000313" key="2">
    <source>
        <dbReference type="EMBL" id="MBL7525509.1"/>
    </source>
</evidence>
<dbReference type="Proteomes" id="UP000809910">
    <property type="component" value="Unassembled WGS sequence"/>
</dbReference>
<protein>
    <submittedName>
        <fullName evidence="2">Helix-hairpin-helix domain-containing protein</fullName>
    </submittedName>
</protein>
<dbReference type="InterPro" id="IPR051675">
    <property type="entry name" value="Endo/Exo/Phosphatase_dom_1"/>
</dbReference>
<keyword evidence="3" id="KW-1185">Reference proteome</keyword>
<comment type="caution">
    <text evidence="2">The sequence shown here is derived from an EMBL/GenBank/DDBJ whole genome shotgun (WGS) entry which is preliminary data.</text>
</comment>
<feature type="signal peptide" evidence="1">
    <location>
        <begin position="1"/>
        <end position="21"/>
    </location>
</feature>
<sequence length="105" mass="11721">MKARFIAMLLSLFVVTLPVQADTVPKKQPEQHASSPGKIDLNQADLSTLTGSFKGIGKKRAEAIIAYRESHKGFKSLEELAEVKGFGQRFMNTNRDKLKEVFIIN</sequence>
<dbReference type="InterPro" id="IPR004509">
    <property type="entry name" value="Competence_ComEA_HhH"/>
</dbReference>
<accession>A0ABS1W838</accession>
<dbReference type="RefSeq" id="WP_203109823.1">
    <property type="nucleotide sequence ID" value="NZ_JADOBG010000012.1"/>
</dbReference>
<dbReference type="Pfam" id="PF12836">
    <property type="entry name" value="HHH_3"/>
    <property type="match status" value="1"/>
</dbReference>
<proteinExistence type="predicted"/>
<keyword evidence="1" id="KW-0732">Signal</keyword>
<dbReference type="Gene3D" id="1.10.150.280">
    <property type="entry name" value="AF1531-like domain"/>
    <property type="match status" value="1"/>
</dbReference>